<sequence length="734" mass="82710">MAEDTRFRFIEDVELQWLLFTDVTRIYLMVAAGDVAHKTKTVKYRAYLRSESKTIWSLQLNLGHLDASTTVALKLYSSRKFLFRKLLGSAQMPIADIFAPNQKDEPLLLLGRASPPLPTVSLKIVSSSDLQEVVKDLVSNVSKPETPLNKYSKILDGVVAIKEIIDLVTEANPVAKTAWIVISMGVDILRKQNDADELIVDLYKTMLSSHAQASGDEFLSRFAEFRPIYNSLLDHTIACAKFIESYAKKGLIGRIMNGNLAEEARKMQEKFHEIDDKLVLAVVKGNYKLITAQDKMTQIKETRDSLKPPFILSPKSFCLDGTRDQVLNDMMNWILRCDGGSLWCTGMAGTGKSSLMGTLCKRLAPDGGRSQLGCYIRYDRKIYTDLSQLVTTIAYSLCMFDNRIASAISEAVRIRGWSLSSLETQDKFRILLQEPLASAQLDKQWPVVIIVDGLDECDVTELEDILTVLAEGFGPNLPFMRLVVSCRPIDCVTRVLAGAQPDTLVNISLDDMSYRDQVVRDIQLYIQHRFAAIYKVRKLRDGTDEFRNVCESRQAADKLSRRAEGLFIWAATVCDFLVQYPVESRLQRLLEAAAPKNALEAMTSLYLTALRAIVSENPQDTDIMSSIRAVLGALIVATDEITVQTLNDLVFSNDRSANLILAKLGSVVHTSQQGYIQLIHQSFYDFLKDRDQCEEWYIDGEEQRRRLLRSIVNLDLERRTNYLPLHNALSGKVL</sequence>
<proteinExistence type="predicted"/>
<dbReference type="Gene3D" id="3.40.50.300">
    <property type="entry name" value="P-loop containing nucleotide triphosphate hydrolases"/>
    <property type="match status" value="1"/>
</dbReference>
<dbReference type="STRING" id="47427.A0A2H3CQ53"/>
<evidence type="ECO:0000256" key="1">
    <source>
        <dbReference type="ARBA" id="ARBA00022737"/>
    </source>
</evidence>
<dbReference type="Pfam" id="PF24883">
    <property type="entry name" value="NPHP3_N"/>
    <property type="match status" value="1"/>
</dbReference>
<dbReference type="AlphaFoldDB" id="A0A2H3CQ53"/>
<dbReference type="InParanoid" id="A0A2H3CQ53"/>
<evidence type="ECO:0000313" key="4">
    <source>
        <dbReference type="Proteomes" id="UP000217790"/>
    </source>
</evidence>
<dbReference type="PANTHER" id="PTHR10039:SF17">
    <property type="entry name" value="FUNGAL STAND N-TERMINAL GOODBYE DOMAIN-CONTAINING PROTEIN-RELATED"/>
    <property type="match status" value="1"/>
</dbReference>
<dbReference type="Proteomes" id="UP000217790">
    <property type="component" value="Unassembled WGS sequence"/>
</dbReference>
<evidence type="ECO:0000313" key="3">
    <source>
        <dbReference type="EMBL" id="PBK81342.1"/>
    </source>
</evidence>
<feature type="domain" description="Nephrocystin 3-like N-terminal" evidence="2">
    <location>
        <begin position="323"/>
        <end position="487"/>
    </location>
</feature>
<dbReference type="InterPro" id="IPR056884">
    <property type="entry name" value="NPHP3-like_N"/>
</dbReference>
<name>A0A2H3CQ53_ARMGA</name>
<evidence type="ECO:0000259" key="2">
    <source>
        <dbReference type="Pfam" id="PF24883"/>
    </source>
</evidence>
<dbReference type="PANTHER" id="PTHR10039">
    <property type="entry name" value="AMELOGENIN"/>
    <property type="match status" value="1"/>
</dbReference>
<keyword evidence="4" id="KW-1185">Reference proteome</keyword>
<dbReference type="OrthoDB" id="2926278at2759"/>
<dbReference type="OMA" id="IMCHASA"/>
<organism evidence="3 4">
    <name type="scientific">Armillaria gallica</name>
    <name type="common">Bulbous honey fungus</name>
    <name type="synonym">Armillaria bulbosa</name>
    <dbReference type="NCBI Taxonomy" id="47427"/>
    <lineage>
        <taxon>Eukaryota</taxon>
        <taxon>Fungi</taxon>
        <taxon>Dikarya</taxon>
        <taxon>Basidiomycota</taxon>
        <taxon>Agaricomycotina</taxon>
        <taxon>Agaricomycetes</taxon>
        <taxon>Agaricomycetidae</taxon>
        <taxon>Agaricales</taxon>
        <taxon>Marasmiineae</taxon>
        <taxon>Physalacriaceae</taxon>
        <taxon>Armillaria</taxon>
    </lineage>
</organism>
<gene>
    <name evidence="3" type="ORF">ARMGADRAFT_976522</name>
</gene>
<accession>A0A2H3CQ53</accession>
<dbReference type="InterPro" id="IPR027417">
    <property type="entry name" value="P-loop_NTPase"/>
</dbReference>
<dbReference type="EMBL" id="KZ293731">
    <property type="protein sequence ID" value="PBK81342.1"/>
    <property type="molecule type" value="Genomic_DNA"/>
</dbReference>
<reference evidence="4" key="1">
    <citation type="journal article" date="2017" name="Nat. Ecol. Evol.">
        <title>Genome expansion and lineage-specific genetic innovations in the forest pathogenic fungi Armillaria.</title>
        <authorList>
            <person name="Sipos G."/>
            <person name="Prasanna A.N."/>
            <person name="Walter M.C."/>
            <person name="O'Connor E."/>
            <person name="Balint B."/>
            <person name="Krizsan K."/>
            <person name="Kiss B."/>
            <person name="Hess J."/>
            <person name="Varga T."/>
            <person name="Slot J."/>
            <person name="Riley R."/>
            <person name="Boka B."/>
            <person name="Rigling D."/>
            <person name="Barry K."/>
            <person name="Lee J."/>
            <person name="Mihaltcheva S."/>
            <person name="LaButti K."/>
            <person name="Lipzen A."/>
            <person name="Waldron R."/>
            <person name="Moloney N.M."/>
            <person name="Sperisen C."/>
            <person name="Kredics L."/>
            <person name="Vagvoelgyi C."/>
            <person name="Patrignani A."/>
            <person name="Fitzpatrick D."/>
            <person name="Nagy I."/>
            <person name="Doyle S."/>
            <person name="Anderson J.B."/>
            <person name="Grigoriev I.V."/>
            <person name="Gueldener U."/>
            <person name="Muensterkoetter M."/>
            <person name="Nagy L.G."/>
        </authorList>
    </citation>
    <scope>NUCLEOTIDE SEQUENCE [LARGE SCALE GENOMIC DNA]</scope>
    <source>
        <strain evidence="4">Ar21-2</strain>
    </source>
</reference>
<keyword evidence="1" id="KW-0677">Repeat</keyword>
<dbReference type="SUPFAM" id="SSF52540">
    <property type="entry name" value="P-loop containing nucleoside triphosphate hydrolases"/>
    <property type="match status" value="1"/>
</dbReference>
<protein>
    <recommendedName>
        <fullName evidence="2">Nephrocystin 3-like N-terminal domain-containing protein</fullName>
    </recommendedName>
</protein>